<organism evidence="8 9">
    <name type="scientific">Metschnikowia aff. pulcherrima</name>
    <dbReference type="NCBI Taxonomy" id="2163413"/>
    <lineage>
        <taxon>Eukaryota</taxon>
        <taxon>Fungi</taxon>
        <taxon>Dikarya</taxon>
        <taxon>Ascomycota</taxon>
        <taxon>Saccharomycotina</taxon>
        <taxon>Pichiomycetes</taxon>
        <taxon>Metschnikowiaceae</taxon>
        <taxon>Metschnikowia</taxon>
    </lineage>
</organism>
<evidence type="ECO:0000256" key="4">
    <source>
        <dbReference type="ARBA" id="ARBA00022989"/>
    </source>
</evidence>
<evidence type="ECO:0000256" key="3">
    <source>
        <dbReference type="ARBA" id="ARBA00022692"/>
    </source>
</evidence>
<gene>
    <name evidence="8" type="primary">MPUL0C07070</name>
    <name evidence="8" type="ORF">METSCH_C07070</name>
</gene>
<dbReference type="AlphaFoldDB" id="A0A4P6XRJ7"/>
<sequence>MQYARVTWPPRTMGKSRRVHQKHPITQRIPPIQPENHKMTSRANLPYTYQDLFPHTASAAREQQTPALISGASFTDTLRNGNHHLTPARNLLVPTRSTWAHWRKLGQRLVRPQTLDFETATWEVYHLIVNPRKMYRLNYTYKHSGRLLYLRDDPSFLILVTGFLCVSAVAWGAAYLPSVWGILRLVMTMVFFDFYVAGAVIATISWIVSNKLFNPSFGVLLALSPASRLNINYIDWAFCFDIHCNSFLIIWCLLYLVQFFLLPVLTIKDSFLLMLLGNTLYFGAVGHYFVVTFYGFNSLPFVSNSYYTRGGSTAATNPARILQMTILAGVIPVLAIAWFLSVLFHFNVAYTMVHNYFN</sequence>
<feature type="transmembrane region" description="Helical" evidence="7">
    <location>
        <begin position="182"/>
        <end position="208"/>
    </location>
</feature>
<evidence type="ECO:0000313" key="9">
    <source>
        <dbReference type="Proteomes" id="UP000292447"/>
    </source>
</evidence>
<dbReference type="STRING" id="2163413.A0A4P6XRJ7"/>
<keyword evidence="4 7" id="KW-1133">Transmembrane helix</keyword>
<feature type="transmembrane region" description="Helical" evidence="7">
    <location>
        <begin position="279"/>
        <end position="301"/>
    </location>
</feature>
<evidence type="ECO:0000313" key="8">
    <source>
        <dbReference type="EMBL" id="QBM88728.1"/>
    </source>
</evidence>
<feature type="transmembrane region" description="Helical" evidence="7">
    <location>
        <begin position="246"/>
        <end position="267"/>
    </location>
</feature>
<name>A0A4P6XRJ7_9ASCO</name>
<keyword evidence="5 7" id="KW-0472">Membrane</keyword>
<proteinExistence type="inferred from homology"/>
<evidence type="ECO:0000256" key="6">
    <source>
        <dbReference type="SAM" id="MobiDB-lite"/>
    </source>
</evidence>
<dbReference type="PANTHER" id="PTHR12841">
    <property type="entry name" value="PROTEIN UNC-50 HOMOLOG"/>
    <property type="match status" value="1"/>
</dbReference>
<reference evidence="9" key="1">
    <citation type="submission" date="2019-03" db="EMBL/GenBank/DDBJ databases">
        <title>Snf2 controls pulcherriminic acid biosynthesis and connects pigmentation and antifungal activity of the yeast Metschnikowia pulcherrima.</title>
        <authorList>
            <person name="Gore-Lloyd D."/>
            <person name="Sumann I."/>
            <person name="Brachmann A.O."/>
            <person name="Schneeberger K."/>
            <person name="Ortiz-Merino R.A."/>
            <person name="Moreno-Beltran M."/>
            <person name="Schlaefli M."/>
            <person name="Kirner P."/>
            <person name="Santos Kron A."/>
            <person name="Wolfe K.H."/>
            <person name="Piel J."/>
            <person name="Ahrens C.H."/>
            <person name="Henk D."/>
            <person name="Freimoser F.M."/>
        </authorList>
    </citation>
    <scope>NUCLEOTIDE SEQUENCE [LARGE SCALE GENOMIC DNA]</scope>
    <source>
        <strain evidence="9">APC 1.2</strain>
    </source>
</reference>
<feature type="transmembrane region" description="Helical" evidence="7">
    <location>
        <begin position="321"/>
        <end position="344"/>
    </location>
</feature>
<feature type="region of interest" description="Disordered" evidence="6">
    <location>
        <begin position="1"/>
        <end position="23"/>
    </location>
</feature>
<comment type="similarity">
    <text evidence="2">Belongs to the unc-50 family.</text>
</comment>
<evidence type="ECO:0000256" key="5">
    <source>
        <dbReference type="ARBA" id="ARBA00023136"/>
    </source>
</evidence>
<comment type="subcellular location">
    <subcellularLocation>
        <location evidence="1">Membrane</location>
        <topology evidence="1">Multi-pass membrane protein</topology>
    </subcellularLocation>
</comment>
<keyword evidence="9" id="KW-1185">Reference proteome</keyword>
<evidence type="ECO:0000256" key="2">
    <source>
        <dbReference type="ARBA" id="ARBA00006293"/>
    </source>
</evidence>
<feature type="transmembrane region" description="Helical" evidence="7">
    <location>
        <begin position="156"/>
        <end position="176"/>
    </location>
</feature>
<feature type="compositionally biased region" description="Basic residues" evidence="6">
    <location>
        <begin position="14"/>
        <end position="23"/>
    </location>
</feature>
<dbReference type="Pfam" id="PF05216">
    <property type="entry name" value="UNC-50"/>
    <property type="match status" value="1"/>
</dbReference>
<evidence type="ECO:0000256" key="7">
    <source>
        <dbReference type="SAM" id="Phobius"/>
    </source>
</evidence>
<dbReference type="InterPro" id="IPR007881">
    <property type="entry name" value="UNC-50"/>
</dbReference>
<dbReference type="GO" id="GO:0000139">
    <property type="term" value="C:Golgi membrane"/>
    <property type="evidence" value="ECO:0007669"/>
    <property type="project" value="TreeGrafter"/>
</dbReference>
<keyword evidence="3 7" id="KW-0812">Transmembrane</keyword>
<accession>A0A4P6XRJ7</accession>
<dbReference type="PANTHER" id="PTHR12841:SF6">
    <property type="entry name" value="PROTEIN UNC-50 HOMOLOG"/>
    <property type="match status" value="1"/>
</dbReference>
<evidence type="ECO:0000256" key="1">
    <source>
        <dbReference type="ARBA" id="ARBA00004141"/>
    </source>
</evidence>
<protein>
    <submittedName>
        <fullName evidence="8">UNC-50 family protein</fullName>
    </submittedName>
</protein>
<dbReference type="EMBL" id="CP034458">
    <property type="protein sequence ID" value="QBM88728.1"/>
    <property type="molecule type" value="Genomic_DNA"/>
</dbReference>
<dbReference type="Proteomes" id="UP000292447">
    <property type="component" value="Chromosome III"/>
</dbReference>